<name>A0AAE1VU00_9LAMI</name>
<evidence type="ECO:0000313" key="1">
    <source>
        <dbReference type="EMBL" id="KAK4381683.1"/>
    </source>
</evidence>
<reference evidence="1" key="2">
    <citation type="journal article" date="2024" name="Plant">
        <title>Genomic evolution and insights into agronomic trait innovations of Sesamum species.</title>
        <authorList>
            <person name="Miao H."/>
            <person name="Wang L."/>
            <person name="Qu L."/>
            <person name="Liu H."/>
            <person name="Sun Y."/>
            <person name="Le M."/>
            <person name="Wang Q."/>
            <person name="Wei S."/>
            <person name="Zheng Y."/>
            <person name="Lin W."/>
            <person name="Duan Y."/>
            <person name="Cao H."/>
            <person name="Xiong S."/>
            <person name="Wang X."/>
            <person name="Wei L."/>
            <person name="Li C."/>
            <person name="Ma Q."/>
            <person name="Ju M."/>
            <person name="Zhao R."/>
            <person name="Li G."/>
            <person name="Mu C."/>
            <person name="Tian Q."/>
            <person name="Mei H."/>
            <person name="Zhang T."/>
            <person name="Gao T."/>
            <person name="Zhang H."/>
        </authorList>
    </citation>
    <scope>NUCLEOTIDE SEQUENCE</scope>
    <source>
        <strain evidence="1">K16</strain>
    </source>
</reference>
<organism evidence="1 2">
    <name type="scientific">Sesamum angolense</name>
    <dbReference type="NCBI Taxonomy" id="2727404"/>
    <lineage>
        <taxon>Eukaryota</taxon>
        <taxon>Viridiplantae</taxon>
        <taxon>Streptophyta</taxon>
        <taxon>Embryophyta</taxon>
        <taxon>Tracheophyta</taxon>
        <taxon>Spermatophyta</taxon>
        <taxon>Magnoliopsida</taxon>
        <taxon>eudicotyledons</taxon>
        <taxon>Gunneridae</taxon>
        <taxon>Pentapetalae</taxon>
        <taxon>asterids</taxon>
        <taxon>lamiids</taxon>
        <taxon>Lamiales</taxon>
        <taxon>Pedaliaceae</taxon>
        <taxon>Sesamum</taxon>
    </lineage>
</organism>
<evidence type="ECO:0000313" key="2">
    <source>
        <dbReference type="Proteomes" id="UP001289374"/>
    </source>
</evidence>
<proteinExistence type="predicted"/>
<sequence>MPMVPSENIPILRRSTRVSKPSERYSLLLTGQLDNDPKAYKEAMSIIDSRKWLEAMRAEMDSISSNKVWTLVDPPKDFKPIGCKWVYKGKLGADEELCMAFRCSTTQSPPSLPQYFQIEKI</sequence>
<dbReference type="Proteomes" id="UP001289374">
    <property type="component" value="Unassembled WGS sequence"/>
</dbReference>
<keyword evidence="2" id="KW-1185">Reference proteome</keyword>
<dbReference type="EMBL" id="JACGWL010000832">
    <property type="protein sequence ID" value="KAK4381683.1"/>
    <property type="molecule type" value="Genomic_DNA"/>
</dbReference>
<comment type="caution">
    <text evidence="1">The sequence shown here is derived from an EMBL/GenBank/DDBJ whole genome shotgun (WGS) entry which is preliminary data.</text>
</comment>
<dbReference type="AlphaFoldDB" id="A0AAE1VU00"/>
<protein>
    <submittedName>
        <fullName evidence="1">Uncharacterized protein</fullName>
    </submittedName>
</protein>
<gene>
    <name evidence="1" type="ORF">Sango_2731600</name>
</gene>
<accession>A0AAE1VU00</accession>
<reference evidence="1" key="1">
    <citation type="submission" date="2020-06" db="EMBL/GenBank/DDBJ databases">
        <authorList>
            <person name="Li T."/>
            <person name="Hu X."/>
            <person name="Zhang T."/>
            <person name="Song X."/>
            <person name="Zhang H."/>
            <person name="Dai N."/>
            <person name="Sheng W."/>
            <person name="Hou X."/>
            <person name="Wei L."/>
        </authorList>
    </citation>
    <scope>NUCLEOTIDE SEQUENCE</scope>
    <source>
        <strain evidence="1">K16</strain>
        <tissue evidence="1">Leaf</tissue>
    </source>
</reference>